<name>A0A1D3UFH3_TANFO</name>
<dbReference type="CDD" id="cd03801">
    <property type="entry name" value="GT4_PimA-like"/>
    <property type="match status" value="1"/>
</dbReference>
<accession>A0A1D3UFH3</accession>
<dbReference type="InterPro" id="IPR001296">
    <property type="entry name" value="Glyco_trans_1"/>
</dbReference>
<organism evidence="3 4">
    <name type="scientific">Tannerella forsythia</name>
    <name type="common">Bacteroides forsythus</name>
    <dbReference type="NCBI Taxonomy" id="28112"/>
    <lineage>
        <taxon>Bacteria</taxon>
        <taxon>Pseudomonadati</taxon>
        <taxon>Bacteroidota</taxon>
        <taxon>Bacteroidia</taxon>
        <taxon>Bacteroidales</taxon>
        <taxon>Tannerellaceae</taxon>
        <taxon>Tannerella</taxon>
    </lineage>
</organism>
<dbReference type="Pfam" id="PF00534">
    <property type="entry name" value="Glycos_transf_1"/>
    <property type="match status" value="1"/>
</dbReference>
<dbReference type="EMBL" id="FMMM01000021">
    <property type="protein sequence ID" value="SCQ18877.1"/>
    <property type="molecule type" value="Genomic_DNA"/>
</dbReference>
<dbReference type="PANTHER" id="PTHR45947">
    <property type="entry name" value="SULFOQUINOVOSYL TRANSFERASE SQD2"/>
    <property type="match status" value="1"/>
</dbReference>
<dbReference type="EC" id="2.4.1.301" evidence="3"/>
<feature type="domain" description="Glycosyltransferase subfamily 4-like N-terminal" evidence="2">
    <location>
        <begin position="16"/>
        <end position="177"/>
    </location>
</feature>
<dbReference type="SUPFAM" id="SSF53756">
    <property type="entry name" value="UDP-Glycosyltransferase/glycogen phosphorylase"/>
    <property type="match status" value="1"/>
</dbReference>
<evidence type="ECO:0000313" key="3">
    <source>
        <dbReference type="EMBL" id="SCQ18877.1"/>
    </source>
</evidence>
<reference evidence="3 4" key="1">
    <citation type="submission" date="2016-09" db="EMBL/GenBank/DDBJ databases">
        <authorList>
            <person name="Capua I."/>
            <person name="De Benedictis P."/>
            <person name="Joannis T."/>
            <person name="Lombin L.H."/>
            <person name="Cattoli G."/>
        </authorList>
    </citation>
    <scope>NUCLEOTIDE SEQUENCE [LARGE SCALE GENOMIC DNA]</scope>
    <source>
        <strain evidence="3 4">UB20</strain>
    </source>
</reference>
<protein>
    <submittedName>
        <fullName evidence="3">Alpha-D-kanosaminyltransferase</fullName>
        <ecNumber evidence="3">2.4.1.301</ecNumber>
    </submittedName>
</protein>
<dbReference type="InterPro" id="IPR050194">
    <property type="entry name" value="Glycosyltransferase_grp1"/>
</dbReference>
<dbReference type="PANTHER" id="PTHR45947:SF3">
    <property type="entry name" value="SULFOQUINOVOSYL TRANSFERASE SQD2"/>
    <property type="match status" value="1"/>
</dbReference>
<dbReference type="Proteomes" id="UP000182057">
    <property type="component" value="Unassembled WGS sequence"/>
</dbReference>
<sequence length="372" mass="42439">MKIVVTGLRGFPRIQGGVETHCEELCPRLVKLGCDMTVTRRKPFVREASPLTVYEGVKFKDLNTPKRQGLEAAVHTFRSVWYAFRTKADIIHFQAIGPSIAIPFAKLLGLKVVATHHGPDYDRRKWGRLAKFVLRFGEFCVARWADEVIVISTVIQNLLKTKYHRENTHLIYNGVNPPSTSINETDYIRQLGLKPRKYLLAVGRFVEEKNFDKLILAYAKTTHPSDYRLVIAGDADHENHYSKSLKAIAKKHHVILTGMIKGNPLQQLYAHAALFVLPSSHEGLPFTLLEAMSYQIPVLVSDIPANKAVGLPADCYFHYNKNCIPTLSEAIEKKLYNPISHTYDLTSYNWEHIARQTYNVYLRLSKYPLSHR</sequence>
<keyword evidence="3" id="KW-0328">Glycosyltransferase</keyword>
<dbReference type="InterPro" id="IPR028098">
    <property type="entry name" value="Glyco_trans_4-like_N"/>
</dbReference>
<proteinExistence type="predicted"/>
<evidence type="ECO:0000259" key="2">
    <source>
        <dbReference type="Pfam" id="PF13439"/>
    </source>
</evidence>
<dbReference type="Gene3D" id="3.40.50.2000">
    <property type="entry name" value="Glycogen Phosphorylase B"/>
    <property type="match status" value="2"/>
</dbReference>
<evidence type="ECO:0000259" key="1">
    <source>
        <dbReference type="Pfam" id="PF00534"/>
    </source>
</evidence>
<keyword evidence="3" id="KW-0808">Transferase</keyword>
<dbReference type="RefSeq" id="WP_074449447.1">
    <property type="nucleotide sequence ID" value="NZ_FMMM01000021.1"/>
</dbReference>
<dbReference type="GO" id="GO:0016757">
    <property type="term" value="F:glycosyltransferase activity"/>
    <property type="evidence" value="ECO:0007669"/>
    <property type="project" value="UniProtKB-KW"/>
</dbReference>
<dbReference type="Pfam" id="PF13439">
    <property type="entry name" value="Glyco_transf_4"/>
    <property type="match status" value="1"/>
</dbReference>
<dbReference type="OrthoDB" id="9792269at2"/>
<gene>
    <name evidence="3" type="primary">kanE_2</name>
    <name evidence="3" type="ORF">TFUB20_00501</name>
</gene>
<feature type="domain" description="Glycosyl transferase family 1" evidence="1">
    <location>
        <begin position="187"/>
        <end position="338"/>
    </location>
</feature>
<evidence type="ECO:0000313" key="4">
    <source>
        <dbReference type="Proteomes" id="UP000182057"/>
    </source>
</evidence>
<dbReference type="AlphaFoldDB" id="A0A1D3UFH3"/>